<dbReference type="SUPFAM" id="SSF56300">
    <property type="entry name" value="Metallo-dependent phosphatases"/>
    <property type="match status" value="1"/>
</dbReference>
<dbReference type="InterPro" id="IPR029052">
    <property type="entry name" value="Metallo-depent_PP-like"/>
</dbReference>
<dbReference type="Proteomes" id="UP001597389">
    <property type="component" value="Unassembled WGS sequence"/>
</dbReference>
<protein>
    <submittedName>
        <fullName evidence="2">Metallophosphoesterase</fullName>
    </submittedName>
</protein>
<gene>
    <name evidence="2" type="ORF">ACFSW8_16925</name>
</gene>
<dbReference type="InterPro" id="IPR004843">
    <property type="entry name" value="Calcineurin-like_PHP"/>
</dbReference>
<name>A0ABW4ZGE9_9BACT</name>
<evidence type="ECO:0000259" key="1">
    <source>
        <dbReference type="Pfam" id="PF00149"/>
    </source>
</evidence>
<dbReference type="Gene3D" id="3.60.21.10">
    <property type="match status" value="1"/>
</dbReference>
<dbReference type="PANTHER" id="PTHR16509:SF8">
    <property type="entry name" value="MANGANESE-DEPENDENT ADP-RIBOSE_CDP-ALCOHOL DIPHOSPHATASE"/>
    <property type="match status" value="1"/>
</dbReference>
<evidence type="ECO:0000313" key="2">
    <source>
        <dbReference type="EMBL" id="MFD2160591.1"/>
    </source>
</evidence>
<sequence length="302" mass="34019">MERRHFVKLMLPAALIQPLAAQGGASKPLLRFGAIADPQYADKDMRRNRFYRKSPAKLEKAITALNKHPLDFVVTLGDMIDCEFESFGPMMERYARLRVPHYKVYGNHDFEVADADKGKVAAAMEMPELGYYAVEYGGWKLLFLDGTELSTYRYPSKDPRTVAAEAERVKLQKAGVVSALSWNGGMSKAQFEWLQKVLDQAEAAGQKVIVMNHFPILPEGDRHNLWNAEQLLERLDASSQVVAYMNGHNHKGGYVDHKGVHYVNFKGMVESAKETAYAVVSCYSDRIEIEGFGAEPDRKLKL</sequence>
<reference evidence="3" key="1">
    <citation type="journal article" date="2019" name="Int. J. Syst. Evol. Microbiol.">
        <title>The Global Catalogue of Microorganisms (GCM) 10K type strain sequencing project: providing services to taxonomists for standard genome sequencing and annotation.</title>
        <authorList>
            <consortium name="The Broad Institute Genomics Platform"/>
            <consortium name="The Broad Institute Genome Sequencing Center for Infectious Disease"/>
            <person name="Wu L."/>
            <person name="Ma J."/>
        </authorList>
    </citation>
    <scope>NUCLEOTIDE SEQUENCE [LARGE SCALE GENOMIC DNA]</scope>
    <source>
        <strain evidence="3">CCUG 57942</strain>
    </source>
</reference>
<proteinExistence type="predicted"/>
<feature type="domain" description="Calcineurin-like phosphoesterase" evidence="1">
    <location>
        <begin position="31"/>
        <end position="251"/>
    </location>
</feature>
<dbReference type="PANTHER" id="PTHR16509">
    <property type="match status" value="1"/>
</dbReference>
<comment type="caution">
    <text evidence="2">The sequence shown here is derived from an EMBL/GenBank/DDBJ whole genome shotgun (WGS) entry which is preliminary data.</text>
</comment>
<dbReference type="Pfam" id="PF00149">
    <property type="entry name" value="Metallophos"/>
    <property type="match status" value="1"/>
</dbReference>
<evidence type="ECO:0000313" key="3">
    <source>
        <dbReference type="Proteomes" id="UP001597389"/>
    </source>
</evidence>
<organism evidence="2 3">
    <name type="scientific">Rubritalea tangerina</name>
    <dbReference type="NCBI Taxonomy" id="430798"/>
    <lineage>
        <taxon>Bacteria</taxon>
        <taxon>Pseudomonadati</taxon>
        <taxon>Verrucomicrobiota</taxon>
        <taxon>Verrucomicrobiia</taxon>
        <taxon>Verrucomicrobiales</taxon>
        <taxon>Rubritaleaceae</taxon>
        <taxon>Rubritalea</taxon>
    </lineage>
</organism>
<accession>A0ABW4ZGE9</accession>
<dbReference type="EMBL" id="JBHUJB010000083">
    <property type="protein sequence ID" value="MFD2160591.1"/>
    <property type="molecule type" value="Genomic_DNA"/>
</dbReference>
<keyword evidence="3" id="KW-1185">Reference proteome</keyword>